<comment type="caution">
    <text evidence="2">The sequence shown here is derived from an EMBL/GenBank/DDBJ whole genome shotgun (WGS) entry which is preliminary data.</text>
</comment>
<feature type="compositionally biased region" description="Polar residues" evidence="1">
    <location>
        <begin position="98"/>
        <end position="111"/>
    </location>
</feature>
<accession>A0A409Y7Y1</accession>
<evidence type="ECO:0000313" key="2">
    <source>
        <dbReference type="EMBL" id="PPQ99013.1"/>
    </source>
</evidence>
<dbReference type="AlphaFoldDB" id="A0A409Y7Y1"/>
<dbReference type="EMBL" id="NHTK01001371">
    <property type="protein sequence ID" value="PPQ99013.1"/>
    <property type="molecule type" value="Genomic_DNA"/>
</dbReference>
<feature type="compositionally biased region" description="Low complexity" evidence="1">
    <location>
        <begin position="79"/>
        <end position="97"/>
    </location>
</feature>
<sequence length="248" mass="27911">MNTRRISTASNSKRYPESLGLRRAGTISTDTGVHPNPLNSSNTFNSQSHAQTAKPASKRYSSLRIRLRNRWGAENSPPTATVITRSVSSTVPSSSTSNECYSPSVYSTQDSSFEEVKPTIKRPPRPSEVANMNNKPLPDIMIRFCFHGAPKTTQGMPMDWLVDPKVKTEDIEASMKGGTDRVLDDERGDKILLRIIWMPYVADIWYSIPILNDYSNPISRAELARRIARTYQSFMQVCFHHTRLPSVC</sequence>
<organism evidence="2 3">
    <name type="scientific">Panaeolus cyanescens</name>
    <dbReference type="NCBI Taxonomy" id="181874"/>
    <lineage>
        <taxon>Eukaryota</taxon>
        <taxon>Fungi</taxon>
        <taxon>Dikarya</taxon>
        <taxon>Basidiomycota</taxon>
        <taxon>Agaricomycotina</taxon>
        <taxon>Agaricomycetes</taxon>
        <taxon>Agaricomycetidae</taxon>
        <taxon>Agaricales</taxon>
        <taxon>Agaricineae</taxon>
        <taxon>Galeropsidaceae</taxon>
        <taxon>Panaeolus</taxon>
    </lineage>
</organism>
<feature type="compositionally biased region" description="Polar residues" evidence="1">
    <location>
        <begin position="26"/>
        <end position="51"/>
    </location>
</feature>
<feature type="compositionally biased region" description="Polar residues" evidence="1">
    <location>
        <begin position="1"/>
        <end position="13"/>
    </location>
</feature>
<evidence type="ECO:0000313" key="3">
    <source>
        <dbReference type="Proteomes" id="UP000284842"/>
    </source>
</evidence>
<gene>
    <name evidence="2" type="ORF">CVT24_003495</name>
</gene>
<name>A0A409Y7Y1_9AGAR</name>
<proteinExistence type="predicted"/>
<dbReference type="Proteomes" id="UP000284842">
    <property type="component" value="Unassembled WGS sequence"/>
</dbReference>
<dbReference type="OrthoDB" id="10437148at2759"/>
<dbReference type="InParanoid" id="A0A409Y7Y1"/>
<protein>
    <submittedName>
        <fullName evidence="2">Uncharacterized protein</fullName>
    </submittedName>
</protein>
<evidence type="ECO:0000256" key="1">
    <source>
        <dbReference type="SAM" id="MobiDB-lite"/>
    </source>
</evidence>
<feature type="region of interest" description="Disordered" evidence="1">
    <location>
        <begin position="1"/>
        <end position="133"/>
    </location>
</feature>
<keyword evidence="3" id="KW-1185">Reference proteome</keyword>
<reference evidence="2 3" key="1">
    <citation type="journal article" date="2018" name="Evol. Lett.">
        <title>Horizontal gene cluster transfer increased hallucinogenic mushroom diversity.</title>
        <authorList>
            <person name="Reynolds H.T."/>
            <person name="Vijayakumar V."/>
            <person name="Gluck-Thaler E."/>
            <person name="Korotkin H.B."/>
            <person name="Matheny P.B."/>
            <person name="Slot J.C."/>
        </authorList>
    </citation>
    <scope>NUCLEOTIDE SEQUENCE [LARGE SCALE GENOMIC DNA]</scope>
    <source>
        <strain evidence="2 3">2629</strain>
    </source>
</reference>